<gene>
    <name evidence="3" type="ORF">C474_15104</name>
</gene>
<dbReference type="SUPFAM" id="SSF55031">
    <property type="entry name" value="Bacterial exopeptidase dimerisation domain"/>
    <property type="match status" value="1"/>
</dbReference>
<evidence type="ECO:0000313" key="4">
    <source>
        <dbReference type="Proteomes" id="UP000011513"/>
    </source>
</evidence>
<dbReference type="PATRIC" id="fig|1227487.5.peg.2979"/>
<dbReference type="RefSeq" id="WP_008388222.1">
    <property type="nucleotide sequence ID" value="NZ_AOIV01000037.1"/>
</dbReference>
<dbReference type="SUPFAM" id="SSF53187">
    <property type="entry name" value="Zn-dependent exopeptidases"/>
    <property type="match status" value="1"/>
</dbReference>
<dbReference type="InterPro" id="IPR002933">
    <property type="entry name" value="Peptidase_M20"/>
</dbReference>
<feature type="binding site" evidence="1">
    <location>
        <position position="157"/>
    </location>
    <ligand>
        <name>Mn(2+)</name>
        <dbReference type="ChEBI" id="CHEBI:29035"/>
        <label>2</label>
    </ligand>
</feature>
<evidence type="ECO:0000256" key="1">
    <source>
        <dbReference type="PIRSR" id="PIRSR005962-1"/>
    </source>
</evidence>
<dbReference type="OrthoDB" id="247417at2157"/>
<accession>M0D185</accession>
<dbReference type="EMBL" id="AOIV01000037">
    <property type="protein sequence ID" value="ELZ28447.1"/>
    <property type="molecule type" value="Genomic_DNA"/>
</dbReference>
<dbReference type="GO" id="GO:0046872">
    <property type="term" value="F:metal ion binding"/>
    <property type="evidence" value="ECO:0007669"/>
    <property type="project" value="UniProtKB-KW"/>
</dbReference>
<proteinExistence type="predicted"/>
<keyword evidence="3" id="KW-0378">Hydrolase</keyword>
<dbReference type="Proteomes" id="UP000011513">
    <property type="component" value="Unassembled WGS sequence"/>
</dbReference>
<sequence length="444" mass="46593">MVEDGGEPGGPAASGGPTAIRDDLAAVRREFHRYPEPAWCEFVTTARVVDYAERIGVDELHYGPDVTDAENRLSVPSEAELERWFRKATDRGARPDVLDRIRGGYTGAVAVLERGEGPTVALRVDTDALHVAESDDPNHRPAAEGFRSENEGMMHACGHDGHATIGLGVLEAVKHGDFSGTFKLLFQPAEEVAGGAKAMATGGHLDDVDHLLAVHLGLDRPTGTVVAGVVKTLAVCRFRVEFSGASAHAAKNPETGNNAIQAAVSAASDLFAVPRHGGGSTRVNVGHIEGGAPAHTNVVAERAAFEAEVRGEDTELMEYMFGECSTVIRTAAERHGCEATITVEGEAPREDSDPETAGAVEAAARAHPEVSETIPSADFGASEDATYLMKAVKENGGNAAYSVVGTDHPGGHHSSTFDVDERSLGIAVDVLSDAVVRLGTNNDA</sequence>
<comment type="caution">
    <text evidence="3">The sequence shown here is derived from an EMBL/GenBank/DDBJ whole genome shotgun (WGS) entry which is preliminary data.</text>
</comment>
<dbReference type="PANTHER" id="PTHR30575">
    <property type="entry name" value="PEPTIDASE M20"/>
    <property type="match status" value="1"/>
</dbReference>
<evidence type="ECO:0000259" key="2">
    <source>
        <dbReference type="Pfam" id="PF07687"/>
    </source>
</evidence>
<dbReference type="GO" id="GO:0005737">
    <property type="term" value="C:cytoplasm"/>
    <property type="evidence" value="ECO:0007669"/>
    <property type="project" value="TreeGrafter"/>
</dbReference>
<protein>
    <submittedName>
        <fullName evidence="3">N-acyl-L-amino acid amidohydrolase</fullName>
    </submittedName>
</protein>
<dbReference type="InterPro" id="IPR017439">
    <property type="entry name" value="Amidohydrolase"/>
</dbReference>
<dbReference type="AlphaFoldDB" id="M0D185"/>
<keyword evidence="4" id="KW-1185">Reference proteome</keyword>
<dbReference type="GO" id="GO:0071713">
    <property type="term" value="F:para-aminobenzoyl-glutamate hydrolase activity"/>
    <property type="evidence" value="ECO:0007669"/>
    <property type="project" value="TreeGrafter"/>
</dbReference>
<dbReference type="InParanoid" id="M0D185"/>
<feature type="binding site" evidence="1">
    <location>
        <position position="215"/>
    </location>
    <ligand>
        <name>Mn(2+)</name>
        <dbReference type="ChEBI" id="CHEBI:29035"/>
        <label>2</label>
    </ligand>
</feature>
<name>M0D185_HALPD</name>
<evidence type="ECO:0000313" key="3">
    <source>
        <dbReference type="EMBL" id="ELZ28447.1"/>
    </source>
</evidence>
<reference evidence="3 4" key="1">
    <citation type="journal article" date="2014" name="PLoS Genet.">
        <title>Phylogenetically driven sequencing of extremely halophilic archaea reveals strategies for static and dynamic osmo-response.</title>
        <authorList>
            <person name="Becker E.A."/>
            <person name="Seitzer P.M."/>
            <person name="Tritt A."/>
            <person name="Larsen D."/>
            <person name="Krusor M."/>
            <person name="Yao A.I."/>
            <person name="Wu D."/>
            <person name="Madern D."/>
            <person name="Eisen J.A."/>
            <person name="Darling A.E."/>
            <person name="Facciotti M.T."/>
        </authorList>
    </citation>
    <scope>NUCLEOTIDE SEQUENCE [LARGE SCALE GENOMIC DNA]</scope>
    <source>
        <strain evidence="3 4">JCM 14848</strain>
    </source>
</reference>
<comment type="cofactor">
    <cofactor evidence="1">
        <name>Mn(2+)</name>
        <dbReference type="ChEBI" id="CHEBI:29035"/>
    </cofactor>
    <text evidence="1">The Mn(2+) ion enhances activity.</text>
</comment>
<feature type="binding site" evidence="1">
    <location>
        <position position="191"/>
    </location>
    <ligand>
        <name>Mn(2+)</name>
        <dbReference type="ChEBI" id="CHEBI:29035"/>
        <label>2</label>
    </ligand>
</feature>
<organism evidence="3 4">
    <name type="scientific">Halogeometricum pallidum JCM 14848</name>
    <dbReference type="NCBI Taxonomy" id="1227487"/>
    <lineage>
        <taxon>Archaea</taxon>
        <taxon>Methanobacteriati</taxon>
        <taxon>Methanobacteriota</taxon>
        <taxon>Stenosarchaea group</taxon>
        <taxon>Halobacteria</taxon>
        <taxon>Halobacteriales</taxon>
        <taxon>Haloferacaceae</taxon>
        <taxon>Halogeometricum</taxon>
    </lineage>
</organism>
<feature type="binding site" evidence="1">
    <location>
        <position position="413"/>
    </location>
    <ligand>
        <name>Mn(2+)</name>
        <dbReference type="ChEBI" id="CHEBI:29035"/>
        <label>2</label>
    </ligand>
</feature>
<dbReference type="InterPro" id="IPR036264">
    <property type="entry name" value="Bact_exopeptidase_dim_dom"/>
</dbReference>
<dbReference type="Gene3D" id="3.40.630.10">
    <property type="entry name" value="Zn peptidases"/>
    <property type="match status" value="2"/>
</dbReference>
<feature type="domain" description="Peptidase M20 dimerisation" evidence="2">
    <location>
        <begin position="236"/>
        <end position="332"/>
    </location>
</feature>
<dbReference type="PIRSF" id="PIRSF005962">
    <property type="entry name" value="Pept_M20D_amidohydro"/>
    <property type="match status" value="1"/>
</dbReference>
<dbReference type="Pfam" id="PF01546">
    <property type="entry name" value="Peptidase_M20"/>
    <property type="match status" value="1"/>
</dbReference>
<feature type="binding site" evidence="1">
    <location>
        <position position="159"/>
    </location>
    <ligand>
        <name>Mn(2+)</name>
        <dbReference type="ChEBI" id="CHEBI:29035"/>
        <label>2</label>
    </ligand>
</feature>
<dbReference type="eggNOG" id="arCOG01108">
    <property type="taxonomic scope" value="Archaea"/>
</dbReference>
<dbReference type="GO" id="GO:0046657">
    <property type="term" value="P:folic acid catabolic process"/>
    <property type="evidence" value="ECO:0007669"/>
    <property type="project" value="TreeGrafter"/>
</dbReference>
<dbReference type="Pfam" id="PF07687">
    <property type="entry name" value="M20_dimer"/>
    <property type="match status" value="1"/>
</dbReference>
<dbReference type="PANTHER" id="PTHR30575:SF3">
    <property type="entry name" value="PEPTIDASE M20 DIMERISATION DOMAIN-CONTAINING PROTEIN"/>
    <property type="match status" value="1"/>
</dbReference>
<keyword evidence="1" id="KW-0479">Metal-binding</keyword>
<dbReference type="InterPro" id="IPR052030">
    <property type="entry name" value="Peptidase_M20/M20A_hydrolases"/>
</dbReference>
<dbReference type="InterPro" id="IPR011650">
    <property type="entry name" value="Peptidase_M20_dimer"/>
</dbReference>
<dbReference type="NCBIfam" id="TIGR01891">
    <property type="entry name" value="amidohydrolases"/>
    <property type="match status" value="1"/>
</dbReference>
<keyword evidence="1" id="KW-0464">Manganese</keyword>
<dbReference type="GO" id="GO:0016805">
    <property type="term" value="F:dipeptidase activity"/>
    <property type="evidence" value="ECO:0007669"/>
    <property type="project" value="TreeGrafter"/>
</dbReference>